<protein>
    <recommendedName>
        <fullName evidence="6">LPXTG-motif cell wall anchor domain-containing protein</fullName>
    </recommendedName>
</protein>
<dbReference type="Proteomes" id="UP001165042">
    <property type="component" value="Unassembled WGS sequence"/>
</dbReference>
<feature type="compositionally biased region" description="Low complexity" evidence="1">
    <location>
        <begin position="160"/>
        <end position="298"/>
    </location>
</feature>
<keyword evidence="2" id="KW-1133">Transmembrane helix</keyword>
<comment type="caution">
    <text evidence="4">The sequence shown here is derived from an EMBL/GenBank/DDBJ whole genome shotgun (WGS) entry which is preliminary data.</text>
</comment>
<proteinExistence type="predicted"/>
<dbReference type="AlphaFoldDB" id="A0A9W6QSQ2"/>
<feature type="signal peptide" evidence="3">
    <location>
        <begin position="1"/>
        <end position="24"/>
    </location>
</feature>
<accession>A0A9W6QSQ2</accession>
<feature type="region of interest" description="Disordered" evidence="1">
    <location>
        <begin position="435"/>
        <end position="481"/>
    </location>
</feature>
<evidence type="ECO:0000313" key="5">
    <source>
        <dbReference type="Proteomes" id="UP001165042"/>
    </source>
</evidence>
<evidence type="ECO:0000256" key="1">
    <source>
        <dbReference type="SAM" id="MobiDB-lite"/>
    </source>
</evidence>
<dbReference type="EMBL" id="BSSD01000007">
    <property type="protein sequence ID" value="GLW93894.1"/>
    <property type="molecule type" value="Genomic_DNA"/>
</dbReference>
<name>A0A9W6QSQ2_9PSEU</name>
<feature type="compositionally biased region" description="Low complexity" evidence="1">
    <location>
        <begin position="435"/>
        <end position="469"/>
    </location>
</feature>
<dbReference type="RefSeq" id="WP_285612116.1">
    <property type="nucleotide sequence ID" value="NZ_BSSD01000007.1"/>
</dbReference>
<organism evidence="4 5">
    <name type="scientific">Actinokineospora globicatena</name>
    <dbReference type="NCBI Taxonomy" id="103729"/>
    <lineage>
        <taxon>Bacteria</taxon>
        <taxon>Bacillati</taxon>
        <taxon>Actinomycetota</taxon>
        <taxon>Actinomycetes</taxon>
        <taxon>Pseudonocardiales</taxon>
        <taxon>Pseudonocardiaceae</taxon>
        <taxon>Actinokineospora</taxon>
    </lineage>
</organism>
<keyword evidence="2" id="KW-0812">Transmembrane</keyword>
<keyword evidence="2" id="KW-0472">Membrane</keyword>
<evidence type="ECO:0000313" key="4">
    <source>
        <dbReference type="EMBL" id="GLW93894.1"/>
    </source>
</evidence>
<gene>
    <name evidence="4" type="ORF">Aglo03_47100</name>
</gene>
<feature type="chain" id="PRO_5040854937" description="LPXTG-motif cell wall anchor domain-containing protein" evidence="3">
    <location>
        <begin position="25"/>
        <end position="526"/>
    </location>
</feature>
<evidence type="ECO:0000256" key="3">
    <source>
        <dbReference type="SAM" id="SignalP"/>
    </source>
</evidence>
<evidence type="ECO:0008006" key="6">
    <source>
        <dbReference type="Google" id="ProtNLM"/>
    </source>
</evidence>
<keyword evidence="5" id="KW-1185">Reference proteome</keyword>
<feature type="transmembrane region" description="Helical" evidence="2">
    <location>
        <begin position="489"/>
        <end position="509"/>
    </location>
</feature>
<evidence type="ECO:0000256" key="2">
    <source>
        <dbReference type="SAM" id="Phobius"/>
    </source>
</evidence>
<feature type="region of interest" description="Disordered" evidence="1">
    <location>
        <begin position="155"/>
        <end position="305"/>
    </location>
</feature>
<keyword evidence="3" id="KW-0732">Signal</keyword>
<sequence>MRKRQLIAAGAAVLTTVTAGIVLAATTSQAEPPTATLGTLAVSKQAGLDTDAPTWTTEGPCTEDSDGYTLWLYGPGGFANGLVASPISDVGFSTTAPISVTQGLTFKDVALENSTTIQKGEFTAVVFCRDGFNGVNTGTFTKKFYFTSPTAWQVRNPADPTTTTTTPTTTTTTTTTTQPTTTTTTTTVEPTTTTTTVEPTTTTTTVEPTTTTTTVEPTTTTTTVEPTTTTTTVEPTTTTTTVEPTTTTTTVEPTTTTTTVEPTTTTTTVEPTTTTTTVEPTTTTTTVAPTTTTTETTPPSDPTLLGKLLPSKESGLPAEAPTYITEKACVEGSDGYKIDIKGPGGFANGLAAATVTAVDFSTDAAFTGTQTWTFTDIALDNSTTLVPGDYTVQLHCMDSFNVVTLGHFDVVLTFFTEADPDDATKQVLKWKVKAGPTTTTTNPTTTTSAPGGSTSTTTTVPPAGTNPTVDPAPQGSSGTGGLASTGASVGLSLLAGTALIGFGALALVASRRRKAAAAPGEWPTES</sequence>
<reference evidence="4" key="1">
    <citation type="submission" date="2023-02" db="EMBL/GenBank/DDBJ databases">
        <title>Actinokineospora globicatena NBRC 15670.</title>
        <authorList>
            <person name="Ichikawa N."/>
            <person name="Sato H."/>
            <person name="Tonouchi N."/>
        </authorList>
    </citation>
    <scope>NUCLEOTIDE SEQUENCE</scope>
    <source>
        <strain evidence="4">NBRC 15670</strain>
    </source>
</reference>